<dbReference type="InterPro" id="IPR001882">
    <property type="entry name" value="Biotin_BS"/>
</dbReference>
<feature type="domain" description="ATP-grasp" evidence="20">
    <location>
        <begin position="126"/>
        <end position="323"/>
    </location>
</feature>
<comment type="pathway">
    <text evidence="9">Amino-acid degradation; L-leucine degradation; (S)-3-hydroxy-3-methylglutaryl-CoA from 3-isovaleryl-CoA: step 2/3.</text>
</comment>
<dbReference type="GO" id="GO:0046872">
    <property type="term" value="F:metal ion binding"/>
    <property type="evidence" value="ECO:0007669"/>
    <property type="project" value="InterPro"/>
</dbReference>
<evidence type="ECO:0000256" key="14">
    <source>
        <dbReference type="ARBA" id="ARBA00070568"/>
    </source>
</evidence>
<keyword evidence="3" id="KW-0436">Ligase</keyword>
<evidence type="ECO:0000259" key="20">
    <source>
        <dbReference type="PROSITE" id="PS50975"/>
    </source>
</evidence>
<comment type="cofactor">
    <cofactor evidence="1">
        <name>biotin</name>
        <dbReference type="ChEBI" id="CHEBI:57586"/>
    </cofactor>
</comment>
<evidence type="ECO:0000256" key="12">
    <source>
        <dbReference type="ARBA" id="ARBA00055202"/>
    </source>
</evidence>
<evidence type="ECO:0000256" key="10">
    <source>
        <dbReference type="ARBA" id="ARBA00026116"/>
    </source>
</evidence>
<evidence type="ECO:0000256" key="13">
    <source>
        <dbReference type="ARBA" id="ARBA00065291"/>
    </source>
</evidence>
<dbReference type="InterPro" id="IPR005479">
    <property type="entry name" value="CPAse_ATP-bd"/>
</dbReference>
<dbReference type="InterPro" id="IPR005482">
    <property type="entry name" value="Biotin_COase_C"/>
</dbReference>
<evidence type="ECO:0000256" key="11">
    <source>
        <dbReference type="ARBA" id="ARBA00052347"/>
    </source>
</evidence>
<evidence type="ECO:0000313" key="23">
    <source>
        <dbReference type="Proteomes" id="UP000694562"/>
    </source>
</evidence>
<feature type="domain" description="Lipoyl-binding" evidence="19">
    <location>
        <begin position="561"/>
        <end position="636"/>
    </location>
</feature>
<keyword evidence="8" id="KW-0092">Biotin</keyword>
<dbReference type="InterPro" id="IPR011761">
    <property type="entry name" value="ATP-grasp"/>
</dbReference>
<dbReference type="SMART" id="SM00878">
    <property type="entry name" value="Biotin_carb_C"/>
    <property type="match status" value="1"/>
</dbReference>
<dbReference type="InterPro" id="IPR005481">
    <property type="entry name" value="BC-like_N"/>
</dbReference>
<evidence type="ECO:0000256" key="5">
    <source>
        <dbReference type="ARBA" id="ARBA00022840"/>
    </source>
</evidence>
<accession>A0A8C4TMK8</accession>
<dbReference type="InterPro" id="IPR011764">
    <property type="entry name" value="Biotin_carboxylation_dom"/>
</dbReference>
<evidence type="ECO:0000256" key="9">
    <source>
        <dbReference type="ARBA" id="ARBA00025711"/>
    </source>
</evidence>
<evidence type="ECO:0000256" key="16">
    <source>
        <dbReference type="ARBA" id="ARBA00076418"/>
    </source>
</evidence>
<evidence type="ECO:0000256" key="4">
    <source>
        <dbReference type="ARBA" id="ARBA00022741"/>
    </source>
</evidence>
<dbReference type="InterPro" id="IPR050856">
    <property type="entry name" value="Biotin_carboxylase_complex"/>
</dbReference>
<dbReference type="SUPFAM" id="SSF51246">
    <property type="entry name" value="Rudiment single hybrid motif"/>
    <property type="match status" value="1"/>
</dbReference>
<reference evidence="22" key="1">
    <citation type="submission" date="2025-08" db="UniProtKB">
        <authorList>
            <consortium name="Ensembl"/>
        </authorList>
    </citation>
    <scope>IDENTIFICATION</scope>
</reference>
<reference evidence="22" key="2">
    <citation type="submission" date="2025-09" db="UniProtKB">
        <authorList>
            <consortium name="Ensembl"/>
        </authorList>
    </citation>
    <scope>IDENTIFICATION</scope>
</reference>
<proteinExistence type="predicted"/>
<keyword evidence="4 18" id="KW-0547">Nucleotide-binding</keyword>
<dbReference type="Pfam" id="PF00364">
    <property type="entry name" value="Biotin_lipoyl"/>
    <property type="match status" value="1"/>
</dbReference>
<evidence type="ECO:0000256" key="15">
    <source>
        <dbReference type="ARBA" id="ARBA00076115"/>
    </source>
</evidence>
<dbReference type="EC" id="6.4.1.4" evidence="10"/>
<evidence type="ECO:0000256" key="18">
    <source>
        <dbReference type="PROSITE-ProRule" id="PRU00409"/>
    </source>
</evidence>
<dbReference type="Gene3D" id="3.30.470.20">
    <property type="entry name" value="ATP-grasp fold, B domain"/>
    <property type="match status" value="1"/>
</dbReference>
<dbReference type="Pfam" id="PF00289">
    <property type="entry name" value="Biotin_carb_N"/>
    <property type="match status" value="1"/>
</dbReference>
<dbReference type="Proteomes" id="UP000694562">
    <property type="component" value="Unplaced"/>
</dbReference>
<keyword evidence="23" id="KW-1185">Reference proteome</keyword>
<dbReference type="NCBIfam" id="NF006367">
    <property type="entry name" value="PRK08591.1"/>
    <property type="match status" value="1"/>
</dbReference>
<evidence type="ECO:0000259" key="19">
    <source>
        <dbReference type="PROSITE" id="PS50968"/>
    </source>
</evidence>
<comment type="function">
    <text evidence="12">Biotin-attachment subunit of the 3-methylcrotonyl-CoA carboxylase, an enzyme that catalyzes the conversion of 3-methylcrotonyl-CoA to 3-methylglutaconyl-CoA, a critical step for leucine and isovaleric acid catabolism.</text>
</comment>
<dbReference type="GO" id="GO:0005524">
    <property type="term" value="F:ATP binding"/>
    <property type="evidence" value="ECO:0007669"/>
    <property type="project" value="UniProtKB-UniRule"/>
</dbReference>
<evidence type="ECO:0000256" key="17">
    <source>
        <dbReference type="ARBA" id="ARBA00082627"/>
    </source>
</evidence>
<dbReference type="InterPro" id="IPR016185">
    <property type="entry name" value="PreATP-grasp_dom_sf"/>
</dbReference>
<evidence type="ECO:0000256" key="8">
    <source>
        <dbReference type="ARBA" id="ARBA00023267"/>
    </source>
</evidence>
<sequence>LAWKCFWVKHILIANRGEIACRVMRTAKKMGVKSVAVYSEADRNSMHVAMADEAFCIGPAPSQQSYLAMEKIIQVARVSAAQAVHPGYGFLSENTEFAELCKQEGIIFIGPPSSAIRDMGIKSTSKAIMSAAGVPVVEGYHGEDQSDECLKDHAKRIGYPVMIKAVRGGGGKGMRIAHSEKEFLDQLESARREAKKSFNDDAMLIEKFVDNPRHVEVQVFGDQHGNAVHLFERDCSVQRRHQKIIEEAPGPGINSEVRKRLGEAAVKAAKAVNYVGAGTVEFIMDSRHNFYFMEMNTRLQVEHPVTEMITGTDLVEWQLRVAAGEKLPLMQEEILLRGHAFEARIYAEDPNNNFMPGAGPLLHLSTPPPDSFTRIETGVRQGDEVSVHYDPMIAKLVVWAEDRQAALRKLRYSLHRYNIVGLSTNIDFLLSLSGHPQFEAGNVHTNFIPQHHDELFPTKKATPPEVMCQAALGLILKEKMQTDAFRDQSDDKFSPFASSTGRRINICYTRKLSLLDGENGKLIKNMCTSGIILLTHMSLILFLQEGSAQVGLPVPKYLSAVSSVGMQSGAVAPMTGTVEKVFVKAGDKVQIGDPLMVMIAMKMEHTIRAPKAGVIKKVNFQEGAQANRHAPLVEFVDEEAESK</sequence>
<feature type="domain" description="Biotin carboxylation" evidence="21">
    <location>
        <begin position="7"/>
        <end position="453"/>
    </location>
</feature>
<dbReference type="Pfam" id="PF02785">
    <property type="entry name" value="Biotin_carb_C"/>
    <property type="match status" value="1"/>
</dbReference>
<dbReference type="PROSITE" id="PS50968">
    <property type="entry name" value="BIOTINYL_LIPOYL"/>
    <property type="match status" value="1"/>
</dbReference>
<comment type="catalytic activity">
    <reaction evidence="11">
        <text>3-methylbut-2-enoyl-CoA + hydrogencarbonate + ATP = 3-methyl-(2E)-glutaconyl-CoA + ADP + phosphate + H(+)</text>
        <dbReference type="Rhea" id="RHEA:13589"/>
        <dbReference type="ChEBI" id="CHEBI:15378"/>
        <dbReference type="ChEBI" id="CHEBI:17544"/>
        <dbReference type="ChEBI" id="CHEBI:30616"/>
        <dbReference type="ChEBI" id="CHEBI:43474"/>
        <dbReference type="ChEBI" id="CHEBI:57344"/>
        <dbReference type="ChEBI" id="CHEBI:57346"/>
        <dbReference type="ChEBI" id="CHEBI:456216"/>
        <dbReference type="EC" id="6.4.1.4"/>
    </reaction>
</comment>
<evidence type="ECO:0000256" key="1">
    <source>
        <dbReference type="ARBA" id="ARBA00001953"/>
    </source>
</evidence>
<dbReference type="PROSITE" id="PS50975">
    <property type="entry name" value="ATP_GRASP"/>
    <property type="match status" value="1"/>
</dbReference>
<dbReference type="Pfam" id="PF02786">
    <property type="entry name" value="CPSase_L_D2"/>
    <property type="match status" value="1"/>
</dbReference>
<dbReference type="PANTHER" id="PTHR18866">
    <property type="entry name" value="CARBOXYLASE:PYRUVATE/ACETYL-COA/PROPIONYL-COA CARBOXYLASE"/>
    <property type="match status" value="1"/>
</dbReference>
<dbReference type="PROSITE" id="PS50979">
    <property type="entry name" value="BC"/>
    <property type="match status" value="1"/>
</dbReference>
<dbReference type="Gene3D" id="3.40.50.20">
    <property type="match status" value="1"/>
</dbReference>
<dbReference type="GO" id="GO:0004485">
    <property type="term" value="F:methylcrotonoyl-CoA carboxylase activity"/>
    <property type="evidence" value="ECO:0007669"/>
    <property type="project" value="UniProtKB-EC"/>
</dbReference>
<dbReference type="FunFam" id="3.40.50.20:FF:000010">
    <property type="entry name" value="Propionyl-CoA carboxylase subunit alpha"/>
    <property type="match status" value="1"/>
</dbReference>
<dbReference type="SUPFAM" id="SSF56059">
    <property type="entry name" value="Glutathione synthetase ATP-binding domain-like"/>
    <property type="match status" value="1"/>
</dbReference>
<evidence type="ECO:0000256" key="7">
    <source>
        <dbReference type="ARBA" id="ARBA00023128"/>
    </source>
</evidence>
<evidence type="ECO:0000256" key="3">
    <source>
        <dbReference type="ARBA" id="ARBA00022598"/>
    </source>
</evidence>
<dbReference type="InterPro" id="IPR011054">
    <property type="entry name" value="Rudment_hybrid_motif"/>
</dbReference>
<dbReference type="GO" id="GO:0005759">
    <property type="term" value="C:mitochondrial matrix"/>
    <property type="evidence" value="ECO:0007669"/>
    <property type="project" value="UniProtKB-SubCell"/>
</dbReference>
<evidence type="ECO:0000256" key="2">
    <source>
        <dbReference type="ARBA" id="ARBA00004305"/>
    </source>
</evidence>
<dbReference type="Gene3D" id="3.30.700.40">
    <property type="match status" value="1"/>
</dbReference>
<evidence type="ECO:0000256" key="6">
    <source>
        <dbReference type="ARBA" id="ARBA00022946"/>
    </source>
</evidence>
<dbReference type="FunFam" id="3.30.1490.20:FF:000003">
    <property type="entry name" value="acetyl-CoA carboxylase isoform X1"/>
    <property type="match status" value="1"/>
</dbReference>
<dbReference type="SUPFAM" id="SSF52440">
    <property type="entry name" value="PreATP-grasp domain"/>
    <property type="match status" value="1"/>
</dbReference>
<protein>
    <recommendedName>
        <fullName evidence="14">Methylcrotonoyl-CoA carboxylase subunit alpha, mitochondrial</fullName>
        <ecNumber evidence="10">6.4.1.4</ecNumber>
    </recommendedName>
    <alternativeName>
        <fullName evidence="15">3-methylcrotonyl-CoA carboxylase 1</fullName>
    </alternativeName>
    <alternativeName>
        <fullName evidence="16">3-methylcrotonyl-CoA carboxylase biotin-containing subunit</fullName>
    </alternativeName>
    <alternativeName>
        <fullName evidence="17">3-methylcrotonyl-CoA:carbon dioxide ligase subunit alpha</fullName>
    </alternativeName>
</protein>
<dbReference type="FunFam" id="2.40.50.100:FF:000003">
    <property type="entry name" value="Acetyl-CoA carboxylase biotin carboxyl carrier protein"/>
    <property type="match status" value="1"/>
</dbReference>
<dbReference type="SUPFAM" id="SSF51230">
    <property type="entry name" value="Single hybrid motif"/>
    <property type="match status" value="1"/>
</dbReference>
<comment type="subunit">
    <text evidence="13">Probably a dodecamer composed of six biotin-containing alpha subunits (MCCC1) and six beta (MCCC2) subunits. Interacts (via the biotin carboxylation domain) with SIRT4.</text>
</comment>
<dbReference type="PROSITE" id="PS00867">
    <property type="entry name" value="CPSASE_2"/>
    <property type="match status" value="1"/>
</dbReference>
<organism evidence="22 23">
    <name type="scientific">Falco tinnunculus</name>
    <name type="common">Common kestrel</name>
    <dbReference type="NCBI Taxonomy" id="100819"/>
    <lineage>
        <taxon>Eukaryota</taxon>
        <taxon>Metazoa</taxon>
        <taxon>Chordata</taxon>
        <taxon>Craniata</taxon>
        <taxon>Vertebrata</taxon>
        <taxon>Euteleostomi</taxon>
        <taxon>Archelosauria</taxon>
        <taxon>Archosauria</taxon>
        <taxon>Dinosauria</taxon>
        <taxon>Saurischia</taxon>
        <taxon>Theropoda</taxon>
        <taxon>Coelurosauria</taxon>
        <taxon>Aves</taxon>
        <taxon>Neognathae</taxon>
        <taxon>Neoaves</taxon>
        <taxon>Telluraves</taxon>
        <taxon>Australaves</taxon>
        <taxon>Falconiformes</taxon>
        <taxon>Falconidae</taxon>
        <taxon>Falco</taxon>
    </lineage>
</organism>
<evidence type="ECO:0000313" key="22">
    <source>
        <dbReference type="Ensembl" id="ENSFTIP00000000849.1"/>
    </source>
</evidence>
<name>A0A8C4TMK8_FALTI</name>
<keyword evidence="5 18" id="KW-0067">ATP-binding</keyword>
<dbReference type="AlphaFoldDB" id="A0A8C4TMK8"/>
<dbReference type="Ensembl" id="ENSFTIT00000000895.1">
    <property type="protein sequence ID" value="ENSFTIP00000000849.1"/>
    <property type="gene ID" value="ENSFTIG00000000535.1"/>
</dbReference>
<dbReference type="Gene3D" id="3.30.1490.20">
    <property type="entry name" value="ATP-grasp fold, A domain"/>
    <property type="match status" value="1"/>
</dbReference>
<dbReference type="Gene3D" id="2.40.50.100">
    <property type="match status" value="1"/>
</dbReference>
<comment type="subcellular location">
    <subcellularLocation>
        <location evidence="2">Mitochondrion matrix</location>
    </subcellularLocation>
</comment>
<dbReference type="InterPro" id="IPR011053">
    <property type="entry name" value="Single_hybrid_motif"/>
</dbReference>
<dbReference type="PANTHER" id="PTHR18866:SF33">
    <property type="entry name" value="METHYLCROTONOYL-COA CARBOXYLASE SUBUNIT ALPHA, MITOCHONDRIAL-RELATED"/>
    <property type="match status" value="1"/>
</dbReference>
<dbReference type="InterPro" id="IPR000089">
    <property type="entry name" value="Biotin_lipoyl"/>
</dbReference>
<dbReference type="CDD" id="cd06850">
    <property type="entry name" value="biotinyl_domain"/>
    <property type="match status" value="1"/>
</dbReference>
<evidence type="ECO:0000259" key="21">
    <source>
        <dbReference type="PROSITE" id="PS50979"/>
    </source>
</evidence>
<dbReference type="FunFam" id="3.30.470.20:FF:000028">
    <property type="entry name" value="Methylcrotonoyl-CoA carboxylase subunit alpha, mitochondrial"/>
    <property type="match status" value="1"/>
</dbReference>
<dbReference type="InterPro" id="IPR013815">
    <property type="entry name" value="ATP_grasp_subdomain_1"/>
</dbReference>
<keyword evidence="6" id="KW-0809">Transit peptide</keyword>
<dbReference type="PROSITE" id="PS00188">
    <property type="entry name" value="BIOTIN"/>
    <property type="match status" value="1"/>
</dbReference>
<keyword evidence="7" id="KW-0496">Mitochondrion</keyword>